<dbReference type="Proteomes" id="UP000051497">
    <property type="component" value="Unassembled WGS sequence"/>
</dbReference>
<evidence type="ECO:0000313" key="1">
    <source>
        <dbReference type="EMBL" id="KRG22638.1"/>
    </source>
</evidence>
<protein>
    <submittedName>
        <fullName evidence="1">Uncharacterized protein</fullName>
    </submittedName>
</protein>
<organism evidence="1">
    <name type="scientific">Candidatus Berkiella aquae</name>
    <dbReference type="NCBI Taxonomy" id="295108"/>
    <lineage>
        <taxon>Bacteria</taxon>
        <taxon>Pseudomonadati</taxon>
        <taxon>Pseudomonadota</taxon>
        <taxon>Gammaproteobacteria</taxon>
        <taxon>Candidatus Berkiellales</taxon>
        <taxon>Candidatus Berkiellaceae</taxon>
        <taxon>Candidatus Berkiella</taxon>
    </lineage>
</organism>
<reference evidence="2" key="2">
    <citation type="journal article" date="2016" name="Genome Announc.">
        <title>Draft Genome Sequences of Two Novel Amoeba-Resistant Intranuclear Bacteria, 'Candidatus Berkiella cookevillensis' and 'Candidatus Berkiella aquae'.</title>
        <authorList>
            <person name="Mehari Y.T."/>
            <person name="Arivett B.A."/>
            <person name="Farone A.L."/>
            <person name="Gunderson J.H."/>
            <person name="Farone M.B."/>
        </authorList>
    </citation>
    <scope>NUCLEOTIDE SEQUENCE</scope>
    <source>
        <strain evidence="2">HT99</strain>
    </source>
</reference>
<dbReference type="AlphaFoldDB" id="A0A0Q9Z054"/>
<reference evidence="1" key="1">
    <citation type="submission" date="2015-09" db="EMBL/GenBank/DDBJ databases">
        <title>Draft Genome Sequences of Two Novel Amoeba-resistant Intranuclear Bacteria, Candidatus Berkiella cookevillensis and Candidatus Berkiella aquae.</title>
        <authorList>
            <person name="Mehari Y.T."/>
            <person name="Arivett B.A."/>
            <person name="Farone A.L."/>
            <person name="Gunderson J.H."/>
            <person name="Farone M.B."/>
        </authorList>
    </citation>
    <scope>NUCLEOTIDE SEQUENCE [LARGE SCALE GENOMIC DNA]</scope>
    <source>
        <strain evidence="1">HT99</strain>
    </source>
</reference>
<accession>A0A0Q9Z054</accession>
<name>A0A0Q9Z054_9GAMM</name>
<proteinExistence type="predicted"/>
<reference evidence="2" key="3">
    <citation type="submission" date="2021-06" db="EMBL/GenBank/DDBJ databases">
        <title>Genomic Description and Analysis of Intracellular Bacteria, Candidatus Berkiella cookevillensis and Candidatus Berkiella aquae.</title>
        <authorList>
            <person name="Kidane D.T."/>
            <person name="Mehari Y.T."/>
            <person name="Rice F.C."/>
            <person name="Arivett B.A."/>
            <person name="Farone A.L."/>
            <person name="Berk S.G."/>
            <person name="Farone M.B."/>
        </authorList>
    </citation>
    <scope>NUCLEOTIDE SEQUENCE</scope>
    <source>
        <strain evidence="2">HT99</strain>
    </source>
</reference>
<comment type="caution">
    <text evidence="1">The sequence shown here is derived from an EMBL/GenBank/DDBJ whole genome shotgun (WGS) entry which is preliminary data.</text>
</comment>
<dbReference type="RefSeq" id="WP_075064830.1">
    <property type="nucleotide sequence ID" value="NZ_LKAJ02000001.1"/>
</dbReference>
<evidence type="ECO:0000313" key="3">
    <source>
        <dbReference type="Proteomes" id="UP000051497"/>
    </source>
</evidence>
<dbReference type="EMBL" id="LKAJ02000001">
    <property type="protein sequence ID" value="MCS5711997.1"/>
    <property type="molecule type" value="Genomic_DNA"/>
</dbReference>
<keyword evidence="3" id="KW-1185">Reference proteome</keyword>
<gene>
    <name evidence="1" type="ORF">HT99x_00176</name>
    <name evidence="2" type="ORF">HT99x_011190</name>
</gene>
<dbReference type="EMBL" id="LKAJ01000001">
    <property type="protein sequence ID" value="KRG22638.1"/>
    <property type="molecule type" value="Genomic_DNA"/>
</dbReference>
<evidence type="ECO:0000313" key="2">
    <source>
        <dbReference type="EMBL" id="MCS5711997.1"/>
    </source>
</evidence>
<sequence length="245" mass="28052">MSFTGNEPSPKGYGYLARNEEVGVVRKGKNNKKWIVKLRNNGSKYWALHSNGVASENIKIPLMKSQTKSKHNKNIYTIRFCEPFTKGIVENCEWYGSFDFKVDDSFYKVLTKNPSSFRIEGDDLEGNGYIFGSLFPLSEYKLLAQHSNDVAATGLVDVSNITKQELELIPENKEYYRIVDLIHKKKQYDRFDDRNLLKVIQEKISDKIIFVGETFAGDIGANLYVHYKEKKQIDGLIITCGLLTL</sequence>